<evidence type="ECO:0000256" key="1">
    <source>
        <dbReference type="SAM" id="Phobius"/>
    </source>
</evidence>
<protein>
    <submittedName>
        <fullName evidence="2">Uncharacterized protein</fullName>
    </submittedName>
</protein>
<dbReference type="EMBL" id="JSZA02000033">
    <property type="protein sequence ID" value="TGO03209.1"/>
    <property type="molecule type" value="Genomic_DNA"/>
</dbReference>
<keyword evidence="3" id="KW-1185">Reference proteome</keyword>
<sequence length="72" mass="7984">MGEPTPKINLGLLIPRLRAFILNEGGIDALRGNEKNHSPVVLTIHFLCLAVQSLAVPFLIHVYILSVQLREN</sequence>
<keyword evidence="1" id="KW-1133">Transmembrane helix</keyword>
<evidence type="ECO:0000313" key="3">
    <source>
        <dbReference type="Proteomes" id="UP000030428"/>
    </source>
</evidence>
<comment type="caution">
    <text evidence="2">The sequence shown here is derived from an EMBL/GenBank/DDBJ whole genome shotgun (WGS) entry which is preliminary data.</text>
</comment>
<organism evidence="2 3">
    <name type="scientific">Candidatus Thiomargarita nelsonii</name>
    <dbReference type="NCBI Taxonomy" id="1003181"/>
    <lineage>
        <taxon>Bacteria</taxon>
        <taxon>Pseudomonadati</taxon>
        <taxon>Pseudomonadota</taxon>
        <taxon>Gammaproteobacteria</taxon>
        <taxon>Thiotrichales</taxon>
        <taxon>Thiotrichaceae</taxon>
        <taxon>Thiomargarita</taxon>
    </lineage>
</organism>
<dbReference type="AlphaFoldDB" id="A0A4E0QQ79"/>
<keyword evidence="1" id="KW-0472">Membrane</keyword>
<dbReference type="Proteomes" id="UP000030428">
    <property type="component" value="Unassembled WGS sequence"/>
</dbReference>
<proteinExistence type="predicted"/>
<gene>
    <name evidence="2" type="ORF">PN36_10905</name>
</gene>
<feature type="transmembrane region" description="Helical" evidence="1">
    <location>
        <begin position="40"/>
        <end position="65"/>
    </location>
</feature>
<reference evidence="2 3" key="1">
    <citation type="journal article" date="2016" name="Front. Microbiol.">
        <title>Single-Cell (Meta-)Genomics of a Dimorphic Candidatus Thiomargarita nelsonii Reveals Genomic Plasticity.</title>
        <authorList>
            <person name="Flood B.E."/>
            <person name="Fliss P."/>
            <person name="Jones D.S."/>
            <person name="Dick G.J."/>
            <person name="Jain S."/>
            <person name="Kaster A.K."/>
            <person name="Winkel M."/>
            <person name="Mussmann M."/>
            <person name="Bailey J."/>
        </authorList>
    </citation>
    <scope>NUCLEOTIDE SEQUENCE [LARGE SCALE GENOMIC DNA]</scope>
    <source>
        <strain evidence="2">Hydrate Ridge</strain>
    </source>
</reference>
<name>A0A4E0QQ79_9GAMM</name>
<keyword evidence="1" id="KW-0812">Transmembrane</keyword>
<evidence type="ECO:0000313" key="2">
    <source>
        <dbReference type="EMBL" id="TGO03209.1"/>
    </source>
</evidence>
<accession>A0A4E0QQ79</accession>